<keyword evidence="2" id="KW-1185">Reference proteome</keyword>
<dbReference type="AlphaFoldDB" id="A0A401PFM3"/>
<sequence>MFQWISENSGLSQFVSDYGTEPVYVDYKEYEKTLDEFNDYNSESAVETKRPNFLPRRFIRNELSGTQLTEKCCKGYGKMSIANLNFEDAKVFK</sequence>
<reference evidence="1 2" key="1">
    <citation type="journal article" date="2018" name="Nat. Ecol. Evol.">
        <title>Shark genomes provide insights into elasmobranch evolution and the origin of vertebrates.</title>
        <authorList>
            <person name="Hara Y"/>
            <person name="Yamaguchi K"/>
            <person name="Onimaru K"/>
            <person name="Kadota M"/>
            <person name="Koyanagi M"/>
            <person name="Keeley SD"/>
            <person name="Tatsumi K"/>
            <person name="Tanaka K"/>
            <person name="Motone F"/>
            <person name="Kageyama Y"/>
            <person name="Nozu R"/>
            <person name="Adachi N"/>
            <person name="Nishimura O"/>
            <person name="Nakagawa R"/>
            <person name="Tanegashima C"/>
            <person name="Kiyatake I"/>
            <person name="Matsumoto R"/>
            <person name="Murakumo K"/>
            <person name="Nishida K"/>
            <person name="Terakita A"/>
            <person name="Kuratani S"/>
            <person name="Sato K"/>
            <person name="Hyodo S Kuraku.S."/>
        </authorList>
    </citation>
    <scope>NUCLEOTIDE SEQUENCE [LARGE SCALE GENOMIC DNA]</scope>
</reference>
<gene>
    <name evidence="1" type="ORF">scyTo_0006114</name>
</gene>
<name>A0A401PFM3_SCYTO</name>
<comment type="caution">
    <text evidence="1">The sequence shown here is derived from an EMBL/GenBank/DDBJ whole genome shotgun (WGS) entry which is preliminary data.</text>
</comment>
<organism evidence="1 2">
    <name type="scientific">Scyliorhinus torazame</name>
    <name type="common">Cloudy catshark</name>
    <name type="synonym">Catulus torazame</name>
    <dbReference type="NCBI Taxonomy" id="75743"/>
    <lineage>
        <taxon>Eukaryota</taxon>
        <taxon>Metazoa</taxon>
        <taxon>Chordata</taxon>
        <taxon>Craniata</taxon>
        <taxon>Vertebrata</taxon>
        <taxon>Chondrichthyes</taxon>
        <taxon>Elasmobranchii</taxon>
        <taxon>Galeomorphii</taxon>
        <taxon>Galeoidea</taxon>
        <taxon>Carcharhiniformes</taxon>
        <taxon>Scyliorhinidae</taxon>
        <taxon>Scyliorhinus</taxon>
    </lineage>
</organism>
<proteinExistence type="predicted"/>
<evidence type="ECO:0000313" key="2">
    <source>
        <dbReference type="Proteomes" id="UP000288216"/>
    </source>
</evidence>
<dbReference type="OrthoDB" id="10617304at2759"/>
<protein>
    <submittedName>
        <fullName evidence="1">Uncharacterized protein</fullName>
    </submittedName>
</protein>
<dbReference type="Proteomes" id="UP000288216">
    <property type="component" value="Unassembled WGS sequence"/>
</dbReference>
<accession>A0A401PFM3</accession>
<dbReference type="EMBL" id="BFAA01002001">
    <property type="protein sequence ID" value="GCB71921.1"/>
    <property type="molecule type" value="Genomic_DNA"/>
</dbReference>
<evidence type="ECO:0000313" key="1">
    <source>
        <dbReference type="EMBL" id="GCB71921.1"/>
    </source>
</evidence>